<dbReference type="EMBL" id="MU004183">
    <property type="protein sequence ID" value="KAF2499933.1"/>
    <property type="molecule type" value="Genomic_DNA"/>
</dbReference>
<evidence type="ECO:0000313" key="3">
    <source>
        <dbReference type="Proteomes" id="UP000799750"/>
    </source>
</evidence>
<feature type="compositionally biased region" description="Polar residues" evidence="1">
    <location>
        <begin position="31"/>
        <end position="45"/>
    </location>
</feature>
<accession>A0A6A6R863</accession>
<feature type="compositionally biased region" description="Acidic residues" evidence="1">
    <location>
        <begin position="141"/>
        <end position="150"/>
    </location>
</feature>
<gene>
    <name evidence="2" type="ORF">BU16DRAFT_534577</name>
</gene>
<evidence type="ECO:0000313" key="2">
    <source>
        <dbReference type="EMBL" id="KAF2499933.1"/>
    </source>
</evidence>
<evidence type="ECO:0000256" key="1">
    <source>
        <dbReference type="SAM" id="MobiDB-lite"/>
    </source>
</evidence>
<feature type="compositionally biased region" description="Low complexity" evidence="1">
    <location>
        <begin position="158"/>
        <end position="167"/>
    </location>
</feature>
<organism evidence="2 3">
    <name type="scientific">Lophium mytilinum</name>
    <dbReference type="NCBI Taxonomy" id="390894"/>
    <lineage>
        <taxon>Eukaryota</taxon>
        <taxon>Fungi</taxon>
        <taxon>Dikarya</taxon>
        <taxon>Ascomycota</taxon>
        <taxon>Pezizomycotina</taxon>
        <taxon>Dothideomycetes</taxon>
        <taxon>Pleosporomycetidae</taxon>
        <taxon>Mytilinidiales</taxon>
        <taxon>Mytilinidiaceae</taxon>
        <taxon>Lophium</taxon>
    </lineage>
</organism>
<dbReference type="OrthoDB" id="10459996at2759"/>
<feature type="region of interest" description="Disordered" evidence="1">
    <location>
        <begin position="283"/>
        <end position="406"/>
    </location>
</feature>
<feature type="compositionally biased region" description="Basic residues" evidence="1">
    <location>
        <begin position="107"/>
        <end position="116"/>
    </location>
</feature>
<feature type="compositionally biased region" description="Polar residues" evidence="1">
    <location>
        <begin position="321"/>
        <end position="331"/>
    </location>
</feature>
<proteinExistence type="predicted"/>
<protein>
    <submittedName>
        <fullName evidence="2">Uncharacterized protein</fullName>
    </submittedName>
</protein>
<dbReference type="AlphaFoldDB" id="A0A6A6R863"/>
<feature type="compositionally biased region" description="Acidic residues" evidence="1">
    <location>
        <begin position="385"/>
        <end position="399"/>
    </location>
</feature>
<feature type="region of interest" description="Disordered" evidence="1">
    <location>
        <begin position="1"/>
        <end position="205"/>
    </location>
</feature>
<feature type="compositionally biased region" description="Basic residues" evidence="1">
    <location>
        <begin position="168"/>
        <end position="184"/>
    </location>
</feature>
<keyword evidence="3" id="KW-1185">Reference proteome</keyword>
<reference evidence="2" key="1">
    <citation type="journal article" date="2020" name="Stud. Mycol.">
        <title>101 Dothideomycetes genomes: a test case for predicting lifestyles and emergence of pathogens.</title>
        <authorList>
            <person name="Haridas S."/>
            <person name="Albert R."/>
            <person name="Binder M."/>
            <person name="Bloem J."/>
            <person name="Labutti K."/>
            <person name="Salamov A."/>
            <person name="Andreopoulos B."/>
            <person name="Baker S."/>
            <person name="Barry K."/>
            <person name="Bills G."/>
            <person name="Bluhm B."/>
            <person name="Cannon C."/>
            <person name="Castanera R."/>
            <person name="Culley D."/>
            <person name="Daum C."/>
            <person name="Ezra D."/>
            <person name="Gonzalez J."/>
            <person name="Henrissat B."/>
            <person name="Kuo A."/>
            <person name="Liang C."/>
            <person name="Lipzen A."/>
            <person name="Lutzoni F."/>
            <person name="Magnuson J."/>
            <person name="Mondo S."/>
            <person name="Nolan M."/>
            <person name="Ohm R."/>
            <person name="Pangilinan J."/>
            <person name="Park H.-J."/>
            <person name="Ramirez L."/>
            <person name="Alfaro M."/>
            <person name="Sun H."/>
            <person name="Tritt A."/>
            <person name="Yoshinaga Y."/>
            <person name="Zwiers L.-H."/>
            <person name="Turgeon B."/>
            <person name="Goodwin S."/>
            <person name="Spatafora J."/>
            <person name="Crous P."/>
            <person name="Grigoriev I."/>
        </authorList>
    </citation>
    <scope>NUCLEOTIDE SEQUENCE</scope>
    <source>
        <strain evidence="2">CBS 269.34</strain>
    </source>
</reference>
<name>A0A6A6R863_9PEZI</name>
<sequence>MATGASEEGSADAVGEEGISRSATVVPKIDSTPQETDLPQLSTYSAKRDENSDQDEDRPPTKKAKTTSSNPFSETAKLGDEDLPMEEASLPKKEGTFVQQLNDIKRKASQRNSGKKKASDTEVIPRPPTLDEASDQSTVEDFMEDFDEDYAPEKKSAVRAAPAPRQASARRKAVAKGANKKKARAPVPIMRTPLAMPKEEGGPKKFVTWKGLTNARLEEAIKARDFWDEFMDSDEGETKKAMAEALVEWDLAILKGEIRMEIEVNGPDYKLPGREETLDEMLADLPANKVPKQTLDVSNLLEESEEEKGEHAVEGGDLEQTLPTESGNAASGQLAVEGGDLEQILQTESREAASGELAGESGELEQNAHAEIEESASGEQKDVPEGDDQLEVLTEDEQMEVSNGDERLEVLYEWEK</sequence>
<dbReference type="Proteomes" id="UP000799750">
    <property type="component" value="Unassembled WGS sequence"/>
</dbReference>
<feature type="compositionally biased region" description="Low complexity" evidence="1">
    <location>
        <begin position="354"/>
        <end position="365"/>
    </location>
</feature>